<evidence type="ECO:0000313" key="6">
    <source>
        <dbReference type="Proteomes" id="UP000245680"/>
    </source>
</evidence>
<sequence length="244" mass="25230">MIDDTGAAPGPTGGPAPLRRAFAPLVQARRADGCYVVGQLGLSLDGRIATDSGESRYINGKDALHHLHRLRALVDAVVVGAGTVAADDPQLTVRHCAGKDPARVLIDPNGRIGREAKIWADGGAARYVFGGAANLPDGVTRLPVPGGALPTRWILDALADLGMRRVLVEGGADTLGRFMAEGAVDGLHLLYGRVIIGSGKPGVALPPLASLDDAPRPRTDTHVFPDGDFLVACRFGADQDGGSA</sequence>
<organism evidence="5 6">
    <name type="scientific">Meridianimarinicoccus roseus</name>
    <dbReference type="NCBI Taxonomy" id="2072018"/>
    <lineage>
        <taxon>Bacteria</taxon>
        <taxon>Pseudomonadati</taxon>
        <taxon>Pseudomonadota</taxon>
        <taxon>Alphaproteobacteria</taxon>
        <taxon>Rhodobacterales</taxon>
        <taxon>Paracoccaceae</taxon>
        <taxon>Meridianimarinicoccus</taxon>
    </lineage>
</organism>
<dbReference type="PANTHER" id="PTHR38011">
    <property type="entry name" value="DIHYDROFOLATE REDUCTASE FAMILY PROTEIN (AFU_ORTHOLOGUE AFUA_8G06820)"/>
    <property type="match status" value="1"/>
</dbReference>
<dbReference type="SUPFAM" id="SSF53597">
    <property type="entry name" value="Dihydrofolate reductase-like"/>
    <property type="match status" value="1"/>
</dbReference>
<dbReference type="Pfam" id="PF01872">
    <property type="entry name" value="RibD_C"/>
    <property type="match status" value="1"/>
</dbReference>
<keyword evidence="6" id="KW-1185">Reference proteome</keyword>
<evidence type="ECO:0000256" key="2">
    <source>
        <dbReference type="ARBA" id="ARBA00022857"/>
    </source>
</evidence>
<keyword evidence="3" id="KW-0560">Oxidoreductase</keyword>
<dbReference type="Proteomes" id="UP000245680">
    <property type="component" value="Unassembled WGS sequence"/>
</dbReference>
<protein>
    <recommendedName>
        <fullName evidence="4">Bacterial bifunctional deaminase-reductase C-terminal domain-containing protein</fullName>
    </recommendedName>
</protein>
<comment type="pathway">
    <text evidence="1">Cofactor biosynthesis; riboflavin biosynthesis.</text>
</comment>
<proteinExistence type="predicted"/>
<name>A0A2V2LJJ9_9RHOB</name>
<dbReference type="InterPro" id="IPR024072">
    <property type="entry name" value="DHFR-like_dom_sf"/>
</dbReference>
<reference evidence="5 6" key="1">
    <citation type="submission" date="2018-05" db="EMBL/GenBank/DDBJ databases">
        <title>Rhodobacteraceae gen. nov., sp. nov. isolated from sea water.</title>
        <authorList>
            <person name="Ren Y."/>
        </authorList>
    </citation>
    <scope>NUCLEOTIDE SEQUENCE [LARGE SCALE GENOMIC DNA]</scope>
    <source>
        <strain evidence="5 6">TG-679</strain>
    </source>
</reference>
<dbReference type="InterPro" id="IPR002734">
    <property type="entry name" value="RibDG_C"/>
</dbReference>
<comment type="caution">
    <text evidence="5">The sequence shown here is derived from an EMBL/GenBank/DDBJ whole genome shotgun (WGS) entry which is preliminary data.</text>
</comment>
<evidence type="ECO:0000313" key="5">
    <source>
        <dbReference type="EMBL" id="PWR03664.1"/>
    </source>
</evidence>
<accession>A0A2V2LJJ9</accession>
<evidence type="ECO:0000259" key="4">
    <source>
        <dbReference type="Pfam" id="PF01872"/>
    </source>
</evidence>
<evidence type="ECO:0000256" key="1">
    <source>
        <dbReference type="ARBA" id="ARBA00005104"/>
    </source>
</evidence>
<dbReference type="InterPro" id="IPR050765">
    <property type="entry name" value="Riboflavin_Biosynth_HTPR"/>
</dbReference>
<gene>
    <name evidence="5" type="ORF">DKT77_05610</name>
</gene>
<feature type="domain" description="Bacterial bifunctional deaminase-reductase C-terminal" evidence="4">
    <location>
        <begin position="35"/>
        <end position="202"/>
    </location>
</feature>
<dbReference type="EMBL" id="QGKU01000025">
    <property type="protein sequence ID" value="PWR03664.1"/>
    <property type="molecule type" value="Genomic_DNA"/>
</dbReference>
<dbReference type="GO" id="GO:0009231">
    <property type="term" value="P:riboflavin biosynthetic process"/>
    <property type="evidence" value="ECO:0007669"/>
    <property type="project" value="InterPro"/>
</dbReference>
<dbReference type="OrthoDB" id="2313602at2"/>
<evidence type="ECO:0000256" key="3">
    <source>
        <dbReference type="ARBA" id="ARBA00023002"/>
    </source>
</evidence>
<dbReference type="GO" id="GO:0008703">
    <property type="term" value="F:5-amino-6-(5-phosphoribosylamino)uracil reductase activity"/>
    <property type="evidence" value="ECO:0007669"/>
    <property type="project" value="InterPro"/>
</dbReference>
<dbReference type="Gene3D" id="3.40.430.10">
    <property type="entry name" value="Dihydrofolate Reductase, subunit A"/>
    <property type="match status" value="1"/>
</dbReference>
<dbReference type="PANTHER" id="PTHR38011:SF7">
    <property type="entry name" value="2,5-DIAMINO-6-RIBOSYLAMINO-4(3H)-PYRIMIDINONE 5'-PHOSPHATE REDUCTASE"/>
    <property type="match status" value="1"/>
</dbReference>
<dbReference type="AlphaFoldDB" id="A0A2V2LJJ9"/>
<keyword evidence="2" id="KW-0521">NADP</keyword>